<feature type="region of interest" description="Disordered" evidence="1">
    <location>
        <begin position="47"/>
        <end position="68"/>
    </location>
</feature>
<dbReference type="EMBL" id="KZ084088">
    <property type="protein sequence ID" value="OSD07616.1"/>
    <property type="molecule type" value="Genomic_DNA"/>
</dbReference>
<accession>A0A1Y2J2K6</accession>
<proteinExistence type="predicted"/>
<feature type="region of interest" description="Disordered" evidence="1">
    <location>
        <begin position="81"/>
        <end position="125"/>
    </location>
</feature>
<gene>
    <name evidence="2" type="ORF">PYCCODRAFT_632097</name>
</gene>
<dbReference type="AlphaFoldDB" id="A0A1Y2J2K6"/>
<name>A0A1Y2J2K6_TRAC3</name>
<protein>
    <submittedName>
        <fullName evidence="2">Uncharacterized protein</fullName>
    </submittedName>
</protein>
<dbReference type="Proteomes" id="UP000193067">
    <property type="component" value="Unassembled WGS sequence"/>
</dbReference>
<sequence length="125" mass="14297">MEARRFLLSWSIGYIRLVRWIHAEPPMDLSLLDHNHLRGAHQHFFTRSEPDTSQHRTASAAASPNTGRAVYIPRTMPRIRKEEGARPPSKHGVQSQWNAGHGRRRAVAHNIQSPTDRLIASRAPW</sequence>
<evidence type="ECO:0000313" key="3">
    <source>
        <dbReference type="Proteomes" id="UP000193067"/>
    </source>
</evidence>
<evidence type="ECO:0000313" key="2">
    <source>
        <dbReference type="EMBL" id="OSD07616.1"/>
    </source>
</evidence>
<reference evidence="2 3" key="1">
    <citation type="journal article" date="2015" name="Biotechnol. Biofuels">
        <title>Enhanced degradation of softwood versus hardwood by the white-rot fungus Pycnoporus coccineus.</title>
        <authorList>
            <person name="Couturier M."/>
            <person name="Navarro D."/>
            <person name="Chevret D."/>
            <person name="Henrissat B."/>
            <person name="Piumi F."/>
            <person name="Ruiz-Duenas F.J."/>
            <person name="Martinez A.T."/>
            <person name="Grigoriev I.V."/>
            <person name="Riley R."/>
            <person name="Lipzen A."/>
            <person name="Berrin J.G."/>
            <person name="Master E.R."/>
            <person name="Rosso M.N."/>
        </authorList>
    </citation>
    <scope>NUCLEOTIDE SEQUENCE [LARGE SCALE GENOMIC DNA]</scope>
    <source>
        <strain evidence="2 3">BRFM310</strain>
    </source>
</reference>
<keyword evidence="3" id="KW-1185">Reference proteome</keyword>
<organism evidence="2 3">
    <name type="scientific">Trametes coccinea (strain BRFM310)</name>
    <name type="common">Pycnoporus coccineus</name>
    <dbReference type="NCBI Taxonomy" id="1353009"/>
    <lineage>
        <taxon>Eukaryota</taxon>
        <taxon>Fungi</taxon>
        <taxon>Dikarya</taxon>
        <taxon>Basidiomycota</taxon>
        <taxon>Agaricomycotina</taxon>
        <taxon>Agaricomycetes</taxon>
        <taxon>Polyporales</taxon>
        <taxon>Polyporaceae</taxon>
        <taxon>Trametes</taxon>
    </lineage>
</organism>
<evidence type="ECO:0000256" key="1">
    <source>
        <dbReference type="SAM" id="MobiDB-lite"/>
    </source>
</evidence>
<feature type="compositionally biased region" description="Polar residues" evidence="1">
    <location>
        <begin position="55"/>
        <end position="66"/>
    </location>
</feature>